<comment type="caution">
    <text evidence="1">The sequence shown here is derived from an EMBL/GenBank/DDBJ whole genome shotgun (WGS) entry which is preliminary data.</text>
</comment>
<organism evidence="1 2">
    <name type="scientific">Leptospira interrogans serovar Grippotyphosa str. LT2186</name>
    <dbReference type="NCBI Taxonomy" id="1001599"/>
    <lineage>
        <taxon>Bacteria</taxon>
        <taxon>Pseudomonadati</taxon>
        <taxon>Spirochaetota</taxon>
        <taxon>Spirochaetia</taxon>
        <taxon>Leptospirales</taxon>
        <taxon>Leptospiraceae</taxon>
        <taxon>Leptospira</taxon>
    </lineage>
</organism>
<sequence>MDRLHKLKLYRQFIKIPHESEDPNFTEDITKLQNLIKKQKFYYSAIQNALEKRKSPKVYLKNTFNFLRI</sequence>
<evidence type="ECO:0000313" key="2">
    <source>
        <dbReference type="Proteomes" id="UP000011776"/>
    </source>
</evidence>
<gene>
    <name evidence="1" type="ORF">LEP1GSC151_2188</name>
</gene>
<proteinExistence type="predicted"/>
<protein>
    <submittedName>
        <fullName evidence="1">Uncharacterized protein</fullName>
    </submittedName>
</protein>
<reference evidence="1 2" key="1">
    <citation type="submission" date="2013-02" db="EMBL/GenBank/DDBJ databases">
        <authorList>
            <person name="Harkins D.M."/>
            <person name="Durkin A.S."/>
            <person name="Brinkac L.M."/>
            <person name="Haft D.H."/>
            <person name="Selengut J.D."/>
            <person name="Sanka R."/>
            <person name="DePew J."/>
            <person name="Purushe J."/>
            <person name="Tulsiani S.M."/>
            <person name="Graham G.C."/>
            <person name="Burns M.-A."/>
            <person name="Dohnt M.F."/>
            <person name="Smythe L.D."/>
            <person name="McKay D.B."/>
            <person name="Craig S.B."/>
            <person name="Vinetz J.M."/>
            <person name="Sutton G.G."/>
            <person name="Nierman W.C."/>
            <person name="Fouts D.E."/>
        </authorList>
    </citation>
    <scope>NUCLEOTIDE SEQUENCE [LARGE SCALE GENOMIC DNA]</scope>
    <source>
        <strain evidence="1 2">LT2186</strain>
    </source>
</reference>
<dbReference type="BioCyc" id="LINT1001599:G11K9-2376-MONOMER"/>
<dbReference type="EMBL" id="AFME02000072">
    <property type="protein sequence ID" value="EMG12678.1"/>
    <property type="molecule type" value="Genomic_DNA"/>
</dbReference>
<accession>M3H132</accession>
<evidence type="ECO:0000313" key="1">
    <source>
        <dbReference type="EMBL" id="EMG12678.1"/>
    </source>
</evidence>
<name>M3H132_LEPIR</name>
<dbReference type="AlphaFoldDB" id="M3H132"/>
<dbReference type="Proteomes" id="UP000011776">
    <property type="component" value="Unassembled WGS sequence"/>
</dbReference>